<comment type="caution">
    <text evidence="5">The sequence shown here is derived from an EMBL/GenBank/DDBJ whole genome shotgun (WGS) entry which is preliminary data.</text>
</comment>
<keyword evidence="2" id="KW-0238">DNA-binding</keyword>
<proteinExistence type="predicted"/>
<dbReference type="SMART" id="SM00342">
    <property type="entry name" value="HTH_ARAC"/>
    <property type="match status" value="1"/>
</dbReference>
<evidence type="ECO:0000259" key="4">
    <source>
        <dbReference type="PROSITE" id="PS01124"/>
    </source>
</evidence>
<dbReference type="InterPro" id="IPR018062">
    <property type="entry name" value="HTH_AraC-typ_CS"/>
</dbReference>
<accession>A0A081NX88</accession>
<dbReference type="Gene3D" id="1.10.10.60">
    <property type="entry name" value="Homeodomain-like"/>
    <property type="match status" value="2"/>
</dbReference>
<dbReference type="PROSITE" id="PS01124">
    <property type="entry name" value="HTH_ARAC_FAMILY_2"/>
    <property type="match status" value="1"/>
</dbReference>
<evidence type="ECO:0000256" key="1">
    <source>
        <dbReference type="ARBA" id="ARBA00023015"/>
    </source>
</evidence>
<evidence type="ECO:0000313" key="5">
    <source>
        <dbReference type="EMBL" id="KEQ23061.1"/>
    </source>
</evidence>
<dbReference type="AlphaFoldDB" id="A0A081NX88"/>
<dbReference type="eggNOG" id="COG2169">
    <property type="taxonomic scope" value="Bacteria"/>
</dbReference>
<keyword evidence="6" id="KW-1185">Reference proteome</keyword>
<dbReference type="SUPFAM" id="SSF51215">
    <property type="entry name" value="Regulatory protein AraC"/>
    <property type="match status" value="1"/>
</dbReference>
<dbReference type="InterPro" id="IPR009057">
    <property type="entry name" value="Homeodomain-like_sf"/>
</dbReference>
<dbReference type="PROSITE" id="PS00041">
    <property type="entry name" value="HTH_ARAC_FAMILY_1"/>
    <property type="match status" value="1"/>
</dbReference>
<dbReference type="Pfam" id="PF02311">
    <property type="entry name" value="AraC_binding"/>
    <property type="match status" value="1"/>
</dbReference>
<evidence type="ECO:0000313" key="6">
    <source>
        <dbReference type="Proteomes" id="UP000028123"/>
    </source>
</evidence>
<name>A0A081NX88_9BACL</name>
<dbReference type="GO" id="GO:0003700">
    <property type="term" value="F:DNA-binding transcription factor activity"/>
    <property type="evidence" value="ECO:0007669"/>
    <property type="project" value="InterPro"/>
</dbReference>
<organism evidence="5 6">
    <name type="scientific">Paenibacillus tyrfis</name>
    <dbReference type="NCBI Taxonomy" id="1501230"/>
    <lineage>
        <taxon>Bacteria</taxon>
        <taxon>Bacillati</taxon>
        <taxon>Bacillota</taxon>
        <taxon>Bacilli</taxon>
        <taxon>Bacillales</taxon>
        <taxon>Paenibacillaceae</taxon>
        <taxon>Paenibacillus</taxon>
    </lineage>
</organism>
<evidence type="ECO:0000256" key="3">
    <source>
        <dbReference type="ARBA" id="ARBA00023163"/>
    </source>
</evidence>
<reference evidence="5 6" key="1">
    <citation type="submission" date="2014-06" db="EMBL/GenBank/DDBJ databases">
        <title>Draft genome sequence of Paenibacillus sp. MSt1.</title>
        <authorList>
            <person name="Aw Y.K."/>
            <person name="Ong K.S."/>
            <person name="Gan H.M."/>
            <person name="Lee S.M."/>
        </authorList>
    </citation>
    <scope>NUCLEOTIDE SEQUENCE [LARGE SCALE GENOMIC DNA]</scope>
    <source>
        <strain evidence="5 6">MSt1</strain>
    </source>
</reference>
<dbReference type="Proteomes" id="UP000028123">
    <property type="component" value="Unassembled WGS sequence"/>
</dbReference>
<feature type="domain" description="HTH araC/xylS-type" evidence="4">
    <location>
        <begin position="180"/>
        <end position="277"/>
    </location>
</feature>
<dbReference type="SUPFAM" id="SSF46689">
    <property type="entry name" value="Homeodomain-like"/>
    <property type="match status" value="2"/>
</dbReference>
<keyword evidence="1" id="KW-0805">Transcription regulation</keyword>
<dbReference type="Pfam" id="PF12833">
    <property type="entry name" value="HTH_18"/>
    <property type="match status" value="1"/>
</dbReference>
<dbReference type="InterPro" id="IPR003313">
    <property type="entry name" value="AraC-bd"/>
</dbReference>
<dbReference type="EMBL" id="JNVM01000026">
    <property type="protein sequence ID" value="KEQ23061.1"/>
    <property type="molecule type" value="Genomic_DNA"/>
</dbReference>
<protein>
    <submittedName>
        <fullName evidence="5">AraC family transcriptional regulator</fullName>
    </submittedName>
</protein>
<dbReference type="PANTHER" id="PTHR43280:SF34">
    <property type="entry name" value="ARAC-FAMILY TRANSCRIPTIONAL REGULATOR"/>
    <property type="match status" value="1"/>
</dbReference>
<gene>
    <name evidence="5" type="ORF">ET33_18525</name>
</gene>
<dbReference type="PANTHER" id="PTHR43280">
    <property type="entry name" value="ARAC-FAMILY TRANSCRIPTIONAL REGULATOR"/>
    <property type="match status" value="1"/>
</dbReference>
<dbReference type="GO" id="GO:0043565">
    <property type="term" value="F:sequence-specific DNA binding"/>
    <property type="evidence" value="ECO:0007669"/>
    <property type="project" value="InterPro"/>
</dbReference>
<dbReference type="InterPro" id="IPR018060">
    <property type="entry name" value="HTH_AraC"/>
</dbReference>
<dbReference type="InterPro" id="IPR037923">
    <property type="entry name" value="HTH-like"/>
</dbReference>
<dbReference type="RefSeq" id="WP_036689736.1">
    <property type="nucleotide sequence ID" value="NZ_JNVM01000026.1"/>
</dbReference>
<sequence length="277" mass="31998">MHIHGKNKYFDFTHRRMETPPKIDFHLHDRFEIYFFITGDVHYLIDKNVYPLSYGDMLILNNRELHKPTFRSNAPYENVVIHFDPSIAAGLALVSDFPLLDCFVNRPQGEANRIALSGPRLDAALALFKKAELLLSEPQDGADLLLTACMIELLVLVNQAFRDHRSDIGYSPAATHEKLGPLLEYIDGHLEHDLTLKALERQFYMDRYYLSRLFRKHTGSTIHEYILLKRIARAKKLLQEGHNVTAACEGSGFNDYSHFIRMFKRLVGVPPGQYRNR</sequence>
<keyword evidence="3" id="KW-0804">Transcription</keyword>
<dbReference type="OrthoDB" id="9774814at2"/>
<evidence type="ECO:0000256" key="2">
    <source>
        <dbReference type="ARBA" id="ARBA00023125"/>
    </source>
</evidence>